<dbReference type="InterPro" id="IPR036513">
    <property type="entry name" value="STAS_dom_sf"/>
</dbReference>
<comment type="caution">
    <text evidence="1">The sequence shown here is derived from an EMBL/GenBank/DDBJ whole genome shotgun (WGS) entry which is preliminary data.</text>
</comment>
<gene>
    <name evidence="1" type="ORF">RM529_07575</name>
</gene>
<accession>A0ABU3CUG4</accession>
<protein>
    <submittedName>
        <fullName evidence="1">Ribonuclease Z</fullName>
    </submittedName>
</protein>
<organism evidence="1 2">
    <name type="scientific">Autumnicola edwardsiae</name>
    <dbReference type="NCBI Taxonomy" id="3075594"/>
    <lineage>
        <taxon>Bacteria</taxon>
        <taxon>Pseudomonadati</taxon>
        <taxon>Bacteroidota</taxon>
        <taxon>Flavobacteriia</taxon>
        <taxon>Flavobacteriales</taxon>
        <taxon>Flavobacteriaceae</taxon>
        <taxon>Autumnicola</taxon>
    </lineage>
</organism>
<sequence>MKTTEKENYLLIENDQDSITAFASYLTTHHDDFHEQNVVIDIKEYENLRLDEILGFLELSNVHKKQKKSFVIVNNALHMDKVPEELMVVPTLQEAEDVIQMEEIERDLGF</sequence>
<reference evidence="1 2" key="1">
    <citation type="submission" date="2023-09" db="EMBL/GenBank/DDBJ databases">
        <authorList>
            <person name="Rey-Velasco X."/>
        </authorList>
    </citation>
    <scope>NUCLEOTIDE SEQUENCE [LARGE SCALE GENOMIC DNA]</scope>
    <source>
        <strain evidence="1 2">F297</strain>
    </source>
</reference>
<proteinExistence type="predicted"/>
<dbReference type="Proteomes" id="UP001248819">
    <property type="component" value="Unassembled WGS sequence"/>
</dbReference>
<dbReference type="RefSeq" id="WP_311484202.1">
    <property type="nucleotide sequence ID" value="NZ_JAVRHP010000030.1"/>
</dbReference>
<evidence type="ECO:0000313" key="2">
    <source>
        <dbReference type="Proteomes" id="UP001248819"/>
    </source>
</evidence>
<dbReference type="EMBL" id="JAVRHP010000030">
    <property type="protein sequence ID" value="MDT0649999.1"/>
    <property type="molecule type" value="Genomic_DNA"/>
</dbReference>
<keyword evidence="2" id="KW-1185">Reference proteome</keyword>
<evidence type="ECO:0000313" key="1">
    <source>
        <dbReference type="EMBL" id="MDT0649999.1"/>
    </source>
</evidence>
<name>A0ABU3CUG4_9FLAO</name>
<dbReference type="Gene3D" id="3.30.750.24">
    <property type="entry name" value="STAS domain"/>
    <property type="match status" value="1"/>
</dbReference>